<dbReference type="RefSeq" id="WP_057776614.1">
    <property type="nucleotide sequence ID" value="NZ_CP042593.1"/>
</dbReference>
<organism evidence="2 3">
    <name type="scientific">Cytobacillus dafuensis</name>
    <name type="common">Bacillus dafuensis</name>
    <dbReference type="NCBI Taxonomy" id="1742359"/>
    <lineage>
        <taxon>Bacteria</taxon>
        <taxon>Bacillati</taxon>
        <taxon>Bacillota</taxon>
        <taxon>Bacilli</taxon>
        <taxon>Bacillales</taxon>
        <taxon>Bacillaceae</taxon>
        <taxon>Cytobacillus</taxon>
    </lineage>
</organism>
<dbReference type="Proteomes" id="UP000321555">
    <property type="component" value="Chromosome"/>
</dbReference>
<dbReference type="Gene3D" id="3.40.630.10">
    <property type="entry name" value="Zn peptidases"/>
    <property type="match status" value="1"/>
</dbReference>
<name>A0A5B8Z8L1_CYTDA</name>
<dbReference type="KEGG" id="bda:FSZ17_12860"/>
<dbReference type="InterPro" id="IPR050072">
    <property type="entry name" value="Peptidase_M20A"/>
</dbReference>
<dbReference type="PANTHER" id="PTHR43808">
    <property type="entry name" value="ACETYLORNITHINE DEACETYLASE"/>
    <property type="match status" value="1"/>
</dbReference>
<keyword evidence="1" id="KW-0862">Zinc</keyword>
<gene>
    <name evidence="2" type="ORF">FSZ17_12860</name>
</gene>
<sequence>MIKSWTDVKEEAAEYLSRLIQINTSNSLQNEMEAIRLLVEIAERNGLYTKVHQTGENRGNVVISLKADYHEPIILLSHLDVVPANEEDWEVPPFSGEIVDDVMWGRGTIDTKQLTITQLMVLLLLKRNNITLNRDVIMVATSDEENGSQYGLIPFLEDYPHLFKNSIVFNEGGGFPILIDEHVYYLCELGQKGLARVKITAKNDFTSNPYLPNNSAWQNIIKTIEAFQSPEIIERIPSSTNTLFSTIAFDKGISFSEKDFETFIKIIPSSYVSLFKAMAKSTFSITKWDGGKKHSTAGTKYEIYLDCRPIPSVTRDLFKEVLREILGDIPVEYEILSFSQGYESQINKTHLALFEEEVKKEVPHAKVVPFLSIGGSDSRHLNSLSSQIYGYCPMLPDMTFDKVITMVHGINERIPLESLRFGIQNMYNILVKMEGSDRYDNGYERNYI</sequence>
<evidence type="ECO:0000256" key="1">
    <source>
        <dbReference type="ARBA" id="ARBA00022833"/>
    </source>
</evidence>
<dbReference type="SUPFAM" id="SSF53187">
    <property type="entry name" value="Zn-dependent exopeptidases"/>
    <property type="match status" value="1"/>
</dbReference>
<dbReference type="InterPro" id="IPR002933">
    <property type="entry name" value="Peptidase_M20"/>
</dbReference>
<keyword evidence="3" id="KW-1185">Reference proteome</keyword>
<proteinExistence type="predicted"/>
<dbReference type="OrthoDB" id="9761532at2"/>
<dbReference type="GO" id="GO:0016787">
    <property type="term" value="F:hydrolase activity"/>
    <property type="evidence" value="ECO:0007669"/>
    <property type="project" value="UniProtKB-KW"/>
</dbReference>
<evidence type="ECO:0000313" key="2">
    <source>
        <dbReference type="EMBL" id="QED48059.1"/>
    </source>
</evidence>
<dbReference type="STRING" id="1742359.GCA_001439625_01465"/>
<protein>
    <submittedName>
        <fullName evidence="2">M20/M25/M40 family metallo-hydrolase</fullName>
    </submittedName>
</protein>
<keyword evidence="2" id="KW-0378">Hydrolase</keyword>
<dbReference type="Gene3D" id="3.30.70.360">
    <property type="match status" value="1"/>
</dbReference>
<dbReference type="AlphaFoldDB" id="A0A5B8Z8L1"/>
<dbReference type="EMBL" id="CP042593">
    <property type="protein sequence ID" value="QED48059.1"/>
    <property type="molecule type" value="Genomic_DNA"/>
</dbReference>
<evidence type="ECO:0000313" key="3">
    <source>
        <dbReference type="Proteomes" id="UP000321555"/>
    </source>
</evidence>
<dbReference type="Pfam" id="PF01546">
    <property type="entry name" value="Peptidase_M20"/>
    <property type="match status" value="1"/>
</dbReference>
<accession>A0A5B8Z8L1</accession>
<dbReference type="PANTHER" id="PTHR43808:SF8">
    <property type="entry name" value="PEPTIDASE M20 DIMERISATION DOMAIN-CONTAINING PROTEIN"/>
    <property type="match status" value="1"/>
</dbReference>
<reference evidence="3" key="1">
    <citation type="submission" date="2019-08" db="EMBL/GenBank/DDBJ databases">
        <authorList>
            <person name="Zheng X."/>
        </authorList>
    </citation>
    <scope>NUCLEOTIDE SEQUENCE [LARGE SCALE GENOMIC DNA]</scope>
    <source>
        <strain evidence="3">FJAT-25496</strain>
    </source>
</reference>
<dbReference type="Gene3D" id="1.10.150.900">
    <property type="match status" value="1"/>
</dbReference>